<name>A0A074ZLK3_OPIVI</name>
<evidence type="ECO:0000313" key="3">
    <source>
        <dbReference type="Proteomes" id="UP000054324"/>
    </source>
</evidence>
<gene>
    <name evidence="2" type="ORF">T265_04899</name>
</gene>
<dbReference type="RefSeq" id="XP_009168023.1">
    <property type="nucleotide sequence ID" value="XM_009169759.1"/>
</dbReference>
<protein>
    <submittedName>
        <fullName evidence="2">Uncharacterized protein</fullName>
    </submittedName>
</protein>
<organism evidence="2 3">
    <name type="scientific">Opisthorchis viverrini</name>
    <name type="common">Southeast Asian liver fluke</name>
    <dbReference type="NCBI Taxonomy" id="6198"/>
    <lineage>
        <taxon>Eukaryota</taxon>
        <taxon>Metazoa</taxon>
        <taxon>Spiralia</taxon>
        <taxon>Lophotrochozoa</taxon>
        <taxon>Platyhelminthes</taxon>
        <taxon>Trematoda</taxon>
        <taxon>Digenea</taxon>
        <taxon>Opisthorchiida</taxon>
        <taxon>Opisthorchiata</taxon>
        <taxon>Opisthorchiidae</taxon>
        <taxon>Opisthorchis</taxon>
    </lineage>
</organism>
<sequence>MIKHVLLLHGSADISVFIRKRHPQLKTGSINLCMTDVCVQARRVANNQRSRQHPSRLNSFPNEAHSVYSAELTSTEPSSSSTVGLMGLKSRVSGAMRAADVNSVDKEPISLVHESKLSHKLASPCSDSWLQSNRSLDERLGNFSSVPQEERLFDLGAPALNNSASTESSDVCLSLRQSPGSRTAHSPQTHPHIL</sequence>
<reference evidence="2 3" key="1">
    <citation type="submission" date="2013-11" db="EMBL/GenBank/DDBJ databases">
        <title>Opisthorchis viverrini - life in the bile duct.</title>
        <authorList>
            <person name="Young N.D."/>
            <person name="Nagarajan N."/>
            <person name="Lin S.J."/>
            <person name="Korhonen P.K."/>
            <person name="Jex A.R."/>
            <person name="Hall R.S."/>
            <person name="Safavi-Hemami H."/>
            <person name="Kaewkong W."/>
            <person name="Bertrand D."/>
            <person name="Gao S."/>
            <person name="Seet Q."/>
            <person name="Wongkham S."/>
            <person name="Teh B.T."/>
            <person name="Wongkham C."/>
            <person name="Intapan P.M."/>
            <person name="Maleewong W."/>
            <person name="Yang X."/>
            <person name="Hu M."/>
            <person name="Wang Z."/>
            <person name="Hofmann A."/>
            <person name="Sternberg P.W."/>
            <person name="Tan P."/>
            <person name="Wang J."/>
            <person name="Gasser R.B."/>
        </authorList>
    </citation>
    <scope>NUCLEOTIDE SEQUENCE [LARGE SCALE GENOMIC DNA]</scope>
</reference>
<evidence type="ECO:0000313" key="2">
    <source>
        <dbReference type="EMBL" id="KER28223.1"/>
    </source>
</evidence>
<keyword evidence="3" id="KW-1185">Reference proteome</keyword>
<dbReference type="AlphaFoldDB" id="A0A074ZLK3"/>
<dbReference type="EMBL" id="KL596704">
    <property type="protein sequence ID" value="KER28223.1"/>
    <property type="molecule type" value="Genomic_DNA"/>
</dbReference>
<dbReference type="CTD" id="20319081"/>
<dbReference type="OrthoDB" id="6238847at2759"/>
<evidence type="ECO:0000256" key="1">
    <source>
        <dbReference type="SAM" id="MobiDB-lite"/>
    </source>
</evidence>
<dbReference type="Proteomes" id="UP000054324">
    <property type="component" value="Unassembled WGS sequence"/>
</dbReference>
<feature type="region of interest" description="Disordered" evidence="1">
    <location>
        <begin position="174"/>
        <end position="194"/>
    </location>
</feature>
<dbReference type="GeneID" id="20319081"/>
<accession>A0A074ZLK3</accession>
<dbReference type="KEGG" id="ovi:T265_04899"/>
<proteinExistence type="predicted"/>